<accession>A0A7S2UNQ7</accession>
<proteinExistence type="inferred from homology"/>
<dbReference type="InterPro" id="IPR028889">
    <property type="entry name" value="USP"/>
</dbReference>
<comment type="similarity">
    <text evidence="1">Belongs to the peptidase C19 family.</text>
</comment>
<keyword evidence="1" id="KW-0378">Hydrolase</keyword>
<dbReference type="Pfam" id="PF00443">
    <property type="entry name" value="UCH"/>
    <property type="match status" value="1"/>
</dbReference>
<evidence type="ECO:0000313" key="3">
    <source>
        <dbReference type="EMBL" id="CAD9825443.1"/>
    </source>
</evidence>
<reference evidence="3" key="1">
    <citation type="submission" date="2021-01" db="EMBL/GenBank/DDBJ databases">
        <authorList>
            <person name="Corre E."/>
            <person name="Pelletier E."/>
            <person name="Niang G."/>
            <person name="Scheremetjew M."/>
            <person name="Finn R."/>
            <person name="Kale V."/>
            <person name="Holt S."/>
            <person name="Cochrane G."/>
            <person name="Meng A."/>
            <person name="Brown T."/>
            <person name="Cohen L."/>
        </authorList>
    </citation>
    <scope>NUCLEOTIDE SEQUENCE</scope>
    <source>
        <strain evidence="3">CCMP2084</strain>
    </source>
</reference>
<sequence length="423" mass="47464">MAYSLRVGGSRHSNNSCNLQPIRIHAPLTMRSSTCMLMILTLASGLVSASSMSENGSTNNFGVGGLVNLGNTCYLNAQLQCIYHIPKARDLIIHSQQQKSQKRTQTQEMLGLAHVFSNMQQNNSPSSSTSTSTPTTTRVLCQVLGINPYEQQDSQEFWKLLLPELKSTPLVDLYQGAYEDYVAALDGSGRERRREEPFLDLSLDISSGSVLKSMEDTFGKPELLSEEEGNGWRPEKGADKVDALKGSLLRVPGLPSILQLHLKRFQYDWQTDTMSKIKHRFKFPKALDLSTICTDIPKDQDPLTVIYDLHSLVIHVGEYGSGHYYAYVRPDVRTNVWFRLDDSEVTKVKFREVCADAFGGQSSQNRESSNNNKKKGIWARFLAFFSGDGNAYGYGGRTSCAYMVQYVRRSDIPMLYLEESKDK</sequence>
<evidence type="ECO:0000256" key="1">
    <source>
        <dbReference type="RuleBase" id="RU366025"/>
    </source>
</evidence>
<keyword evidence="1" id="KW-0645">Protease</keyword>
<gene>
    <name evidence="3" type="ORF">ASEP1449_LOCUS17277</name>
</gene>
<dbReference type="PROSITE" id="PS00973">
    <property type="entry name" value="USP_2"/>
    <property type="match status" value="1"/>
</dbReference>
<dbReference type="Gene3D" id="3.90.70.10">
    <property type="entry name" value="Cysteine proteinases"/>
    <property type="match status" value="1"/>
</dbReference>
<feature type="domain" description="USP" evidence="2">
    <location>
        <begin position="64"/>
        <end position="366"/>
    </location>
</feature>
<dbReference type="GO" id="GO:0016579">
    <property type="term" value="P:protein deubiquitination"/>
    <property type="evidence" value="ECO:0007669"/>
    <property type="project" value="InterPro"/>
</dbReference>
<keyword evidence="1" id="KW-0833">Ubl conjugation pathway</keyword>
<dbReference type="InterPro" id="IPR018200">
    <property type="entry name" value="USP_CS"/>
</dbReference>
<evidence type="ECO:0000259" key="2">
    <source>
        <dbReference type="PROSITE" id="PS50235"/>
    </source>
</evidence>
<dbReference type="GO" id="GO:0004843">
    <property type="term" value="F:cysteine-type deubiquitinase activity"/>
    <property type="evidence" value="ECO:0007669"/>
    <property type="project" value="UniProtKB-UniRule"/>
</dbReference>
<dbReference type="PROSITE" id="PS50235">
    <property type="entry name" value="USP_3"/>
    <property type="match status" value="1"/>
</dbReference>
<dbReference type="InterPro" id="IPR001394">
    <property type="entry name" value="Peptidase_C19_UCH"/>
</dbReference>
<dbReference type="SUPFAM" id="SSF54001">
    <property type="entry name" value="Cysteine proteinases"/>
    <property type="match status" value="1"/>
</dbReference>
<dbReference type="GO" id="GO:0005829">
    <property type="term" value="C:cytosol"/>
    <property type="evidence" value="ECO:0007669"/>
    <property type="project" value="TreeGrafter"/>
</dbReference>
<dbReference type="InterPro" id="IPR038765">
    <property type="entry name" value="Papain-like_cys_pep_sf"/>
</dbReference>
<dbReference type="InterPro" id="IPR050164">
    <property type="entry name" value="Peptidase_C19"/>
</dbReference>
<organism evidence="3">
    <name type="scientific">Attheya septentrionalis</name>
    <dbReference type="NCBI Taxonomy" id="420275"/>
    <lineage>
        <taxon>Eukaryota</taxon>
        <taxon>Sar</taxon>
        <taxon>Stramenopiles</taxon>
        <taxon>Ochrophyta</taxon>
        <taxon>Bacillariophyta</taxon>
        <taxon>Coscinodiscophyceae</taxon>
        <taxon>Chaetocerotophycidae</taxon>
        <taxon>Chaetocerotales</taxon>
        <taxon>Attheyaceae</taxon>
        <taxon>Attheya</taxon>
    </lineage>
</organism>
<dbReference type="EMBL" id="HBHQ01025583">
    <property type="protein sequence ID" value="CAD9825443.1"/>
    <property type="molecule type" value="Transcribed_RNA"/>
</dbReference>
<dbReference type="PANTHER" id="PTHR24006">
    <property type="entry name" value="UBIQUITIN CARBOXYL-TERMINAL HYDROLASE"/>
    <property type="match status" value="1"/>
</dbReference>
<dbReference type="GO" id="GO:0006508">
    <property type="term" value="P:proteolysis"/>
    <property type="evidence" value="ECO:0007669"/>
    <property type="project" value="UniProtKB-KW"/>
</dbReference>
<dbReference type="PROSITE" id="PS00972">
    <property type="entry name" value="USP_1"/>
    <property type="match status" value="1"/>
</dbReference>
<dbReference type="EC" id="3.4.19.12" evidence="1"/>
<name>A0A7S2UNQ7_9STRA</name>
<dbReference type="AlphaFoldDB" id="A0A7S2UNQ7"/>
<dbReference type="GO" id="GO:0005634">
    <property type="term" value="C:nucleus"/>
    <property type="evidence" value="ECO:0007669"/>
    <property type="project" value="TreeGrafter"/>
</dbReference>
<comment type="catalytic activity">
    <reaction evidence="1">
        <text>Thiol-dependent hydrolysis of ester, thioester, amide, peptide and isopeptide bonds formed by the C-terminal Gly of ubiquitin (a 76-residue protein attached to proteins as an intracellular targeting signal).</text>
        <dbReference type="EC" id="3.4.19.12"/>
    </reaction>
</comment>
<keyword evidence="1" id="KW-0788">Thiol protease</keyword>
<protein>
    <recommendedName>
        <fullName evidence="1">Ubiquitin carboxyl-terminal hydrolase</fullName>
        <ecNumber evidence="1">3.4.19.12</ecNumber>
    </recommendedName>
</protein>